<evidence type="ECO:0000313" key="1">
    <source>
        <dbReference type="EMBL" id="CAD8129759.1"/>
    </source>
</evidence>
<accession>A0A8S1RRL3</accession>
<name>A0A8S1RRL3_9CILI</name>
<proteinExistence type="predicted"/>
<dbReference type="Proteomes" id="UP000692954">
    <property type="component" value="Unassembled WGS sequence"/>
</dbReference>
<dbReference type="EMBL" id="CAJJDN010000243">
    <property type="protein sequence ID" value="CAD8129759.1"/>
    <property type="molecule type" value="Genomic_DNA"/>
</dbReference>
<dbReference type="AlphaFoldDB" id="A0A8S1RRL3"/>
<dbReference type="OrthoDB" id="14833at2759"/>
<organism evidence="1 2">
    <name type="scientific">Paramecium sonneborni</name>
    <dbReference type="NCBI Taxonomy" id="65129"/>
    <lineage>
        <taxon>Eukaryota</taxon>
        <taxon>Sar</taxon>
        <taxon>Alveolata</taxon>
        <taxon>Ciliophora</taxon>
        <taxon>Intramacronucleata</taxon>
        <taxon>Oligohymenophorea</taxon>
        <taxon>Peniculida</taxon>
        <taxon>Parameciidae</taxon>
        <taxon>Paramecium</taxon>
    </lineage>
</organism>
<evidence type="ECO:0000313" key="2">
    <source>
        <dbReference type="Proteomes" id="UP000692954"/>
    </source>
</evidence>
<keyword evidence="2" id="KW-1185">Reference proteome</keyword>
<reference evidence="1" key="1">
    <citation type="submission" date="2021-01" db="EMBL/GenBank/DDBJ databases">
        <authorList>
            <consortium name="Genoscope - CEA"/>
            <person name="William W."/>
        </authorList>
    </citation>
    <scope>NUCLEOTIDE SEQUENCE</scope>
</reference>
<sequence length="327" mass="39763">MIDINLILDETLQASYNDGILVYCEQIMYYTYVSYYQVYRPKKKCKYYIERRAGLNSVKANNYTLLIFCYFQTQNIEILIQIITNFKLQQLILISIQYLLQDYVVLFKIRIQYQNYLLRQGSWFILHFRYQLKRSKLKLRIQNFEFLITFSGYACLGQKVSTVFMNFDNVRYLDYDYKPDRSFHKIKQLKIKQINCEAQIWTIFNNNSQLVYKNFPHLMHSSVFVLFTFFQPYSQEFKFKSQNFENITYPNFFIQIFKSFLQDFQTTSKNLNIYVITNRIENIRILQNYSFVRICFFQTFDLLTIHLLNQNNMFLKIYLPTSSLLKV</sequence>
<comment type="caution">
    <text evidence="1">The sequence shown here is derived from an EMBL/GenBank/DDBJ whole genome shotgun (WGS) entry which is preliminary data.</text>
</comment>
<gene>
    <name evidence="1" type="ORF">PSON_ATCC_30995.1.T2430009</name>
</gene>
<protein>
    <submittedName>
        <fullName evidence="1">Uncharacterized protein</fullName>
    </submittedName>
</protein>